<evidence type="ECO:0000313" key="3">
    <source>
        <dbReference type="Proteomes" id="UP001446871"/>
    </source>
</evidence>
<evidence type="ECO:0000313" key="2">
    <source>
        <dbReference type="EMBL" id="KAK8057734.1"/>
    </source>
</evidence>
<accession>A0ABR1UFQ9</accession>
<dbReference type="Proteomes" id="UP001446871">
    <property type="component" value="Unassembled WGS sequence"/>
</dbReference>
<protein>
    <submittedName>
        <fullName evidence="2">Uncharacterized protein</fullName>
    </submittedName>
</protein>
<comment type="caution">
    <text evidence="2">The sequence shown here is derived from an EMBL/GenBank/DDBJ whole genome shotgun (WGS) entry which is preliminary data.</text>
</comment>
<keyword evidence="3" id="KW-1185">Reference proteome</keyword>
<name>A0ABR1UFQ9_9PEZI</name>
<feature type="signal peptide" evidence="1">
    <location>
        <begin position="1"/>
        <end position="16"/>
    </location>
</feature>
<keyword evidence="1" id="KW-0732">Signal</keyword>
<gene>
    <name evidence="2" type="ORF">PG996_011671</name>
</gene>
<organism evidence="2 3">
    <name type="scientific">Apiospora saccharicola</name>
    <dbReference type="NCBI Taxonomy" id="335842"/>
    <lineage>
        <taxon>Eukaryota</taxon>
        <taxon>Fungi</taxon>
        <taxon>Dikarya</taxon>
        <taxon>Ascomycota</taxon>
        <taxon>Pezizomycotina</taxon>
        <taxon>Sordariomycetes</taxon>
        <taxon>Xylariomycetidae</taxon>
        <taxon>Amphisphaeriales</taxon>
        <taxon>Apiosporaceae</taxon>
        <taxon>Apiospora</taxon>
    </lineage>
</organism>
<reference evidence="2 3" key="1">
    <citation type="submission" date="2023-01" db="EMBL/GenBank/DDBJ databases">
        <title>Analysis of 21 Apiospora genomes using comparative genomics revels a genus with tremendous synthesis potential of carbohydrate active enzymes and secondary metabolites.</title>
        <authorList>
            <person name="Sorensen T."/>
        </authorList>
    </citation>
    <scope>NUCLEOTIDE SEQUENCE [LARGE SCALE GENOMIC DNA]</scope>
    <source>
        <strain evidence="2 3">CBS 83171</strain>
    </source>
</reference>
<dbReference type="EMBL" id="JAQQWM010000007">
    <property type="protein sequence ID" value="KAK8057734.1"/>
    <property type="molecule type" value="Genomic_DNA"/>
</dbReference>
<evidence type="ECO:0000256" key="1">
    <source>
        <dbReference type="SAM" id="SignalP"/>
    </source>
</evidence>
<proteinExistence type="predicted"/>
<sequence>MAFLIILSFLFSLVACLPGPLTNLAGPAASTKSTGRKPFHGLAQFNFTNWTFSWKWDGITMENGPNNSYPTQYMMCEMHFPEAWQLRVNSITDDGLFELGLIHTCKDQM</sequence>
<feature type="chain" id="PRO_5045672905" evidence="1">
    <location>
        <begin position="17"/>
        <end position="109"/>
    </location>
</feature>